<evidence type="ECO:0000256" key="2">
    <source>
        <dbReference type="ARBA" id="ARBA00022679"/>
    </source>
</evidence>
<keyword evidence="1 3" id="KW-0489">Methyltransferase</keyword>
<dbReference type="EMBL" id="QORE01001449">
    <property type="protein sequence ID" value="RCI71369.1"/>
    <property type="molecule type" value="Genomic_DNA"/>
</dbReference>
<dbReference type="SUPFAM" id="SSF53335">
    <property type="entry name" value="S-adenosyl-L-methionine-dependent methyltransferases"/>
    <property type="match status" value="1"/>
</dbReference>
<evidence type="ECO:0000313" key="3">
    <source>
        <dbReference type="EMBL" id="RCI71369.1"/>
    </source>
</evidence>
<dbReference type="Gene3D" id="3.40.50.150">
    <property type="entry name" value="Vaccinia Virus protein VP39"/>
    <property type="match status" value="1"/>
</dbReference>
<evidence type="ECO:0000256" key="1">
    <source>
        <dbReference type="ARBA" id="ARBA00022603"/>
    </source>
</evidence>
<keyword evidence="2 3" id="KW-0808">Transferase</keyword>
<dbReference type="GO" id="GO:0008168">
    <property type="term" value="F:methyltransferase activity"/>
    <property type="evidence" value="ECO:0007669"/>
    <property type="project" value="UniProtKB-KW"/>
</dbReference>
<dbReference type="InterPro" id="IPR029063">
    <property type="entry name" value="SAM-dependent_MTases_sf"/>
</dbReference>
<gene>
    <name evidence="3" type="ORF">DT376_29485</name>
</gene>
<dbReference type="GO" id="GO:0003676">
    <property type="term" value="F:nucleic acid binding"/>
    <property type="evidence" value="ECO:0007669"/>
    <property type="project" value="InterPro"/>
</dbReference>
<sequence length="138" mass="14834">NAALAGVGNLTLARSDLLSQAPGRFDLIVANPPYLLDASERAYRHGGGMLGAGLSLAIVDAALERLEAGGSLLLYTGVAMVEGGDPFLARIHERLASREWDWDYQELDPDVFAEELDSPAYREAERIAVVGLRVTRPA</sequence>
<feature type="non-terminal residue" evidence="3">
    <location>
        <position position="1"/>
    </location>
</feature>
<dbReference type="Proteomes" id="UP000253594">
    <property type="component" value="Unassembled WGS sequence"/>
</dbReference>
<protein>
    <submittedName>
        <fullName evidence="3">SAM-dependent methyltransferase</fullName>
    </submittedName>
</protein>
<reference evidence="3 4" key="1">
    <citation type="submission" date="2018-07" db="EMBL/GenBank/DDBJ databases">
        <title>Mechanisms of high-level aminoglycoside resistance among Gram-negative pathogens in Brazil.</title>
        <authorList>
            <person name="Ballaben A.S."/>
            <person name="Darini A.L.C."/>
            <person name="Doi Y."/>
        </authorList>
    </citation>
    <scope>NUCLEOTIDE SEQUENCE [LARGE SCALE GENOMIC DNA]</scope>
    <source>
        <strain evidence="3 4">B2-305</strain>
    </source>
</reference>
<organism evidence="3 4">
    <name type="scientific">Pseudomonas aeruginosa</name>
    <dbReference type="NCBI Taxonomy" id="287"/>
    <lineage>
        <taxon>Bacteria</taxon>
        <taxon>Pseudomonadati</taxon>
        <taxon>Pseudomonadota</taxon>
        <taxon>Gammaproteobacteria</taxon>
        <taxon>Pseudomonadales</taxon>
        <taxon>Pseudomonadaceae</taxon>
        <taxon>Pseudomonas</taxon>
    </lineage>
</organism>
<dbReference type="InterPro" id="IPR002052">
    <property type="entry name" value="DNA_methylase_N6_adenine_CS"/>
</dbReference>
<dbReference type="PROSITE" id="PS00092">
    <property type="entry name" value="N6_MTASE"/>
    <property type="match status" value="1"/>
</dbReference>
<accession>A0A367M1Y4</accession>
<comment type="caution">
    <text evidence="3">The sequence shown here is derived from an EMBL/GenBank/DDBJ whole genome shotgun (WGS) entry which is preliminary data.</text>
</comment>
<dbReference type="GO" id="GO:0032259">
    <property type="term" value="P:methylation"/>
    <property type="evidence" value="ECO:0007669"/>
    <property type="project" value="UniProtKB-KW"/>
</dbReference>
<dbReference type="AlphaFoldDB" id="A0A367M1Y4"/>
<proteinExistence type="predicted"/>
<name>A0A367M1Y4_PSEAI</name>
<evidence type="ECO:0000313" key="4">
    <source>
        <dbReference type="Proteomes" id="UP000253594"/>
    </source>
</evidence>